<evidence type="ECO:0000259" key="7">
    <source>
        <dbReference type="PROSITE" id="PS50850"/>
    </source>
</evidence>
<evidence type="ECO:0000256" key="6">
    <source>
        <dbReference type="SAM" id="Phobius"/>
    </source>
</evidence>
<dbReference type="InterPro" id="IPR050495">
    <property type="entry name" value="ATG22/LtaA_families"/>
</dbReference>
<proteinExistence type="predicted"/>
<evidence type="ECO:0000313" key="8">
    <source>
        <dbReference type="EMBL" id="TDU32401.1"/>
    </source>
</evidence>
<dbReference type="AlphaFoldDB" id="A0A4R7PFJ0"/>
<dbReference type="PROSITE" id="PS50850">
    <property type="entry name" value="MFS"/>
    <property type="match status" value="1"/>
</dbReference>
<evidence type="ECO:0000256" key="4">
    <source>
        <dbReference type="ARBA" id="ARBA00022989"/>
    </source>
</evidence>
<sequence>MINRTQFSWACYDWANSAFATTVLVGLFPVLFNNYYAAGVDPGMSTFYLGAFGNSLSAAVVMVLAPTLGVIADRRGLKKPLLGLFTGLGVAGTVGLFFVGEGQWGWAIALFSLACIGFFGGLGFYDSLLVNVAAPAERDRVSAFGYGLGYLGGGLLFVLNVLMVLKPEMFGIPDKSTAAKLAFVSVGAWWILFSLPLFLKVPEPEREEGGAMGWREMALMMKRVLGMKPVLMFLLGYFLYIDAVGTVAQMAVDFGIKLGFASDALIKAILIVQFVSFPAAIAFGWIGERFGTRHGIYLGLAVYVFVTCWALFMKTERDFYLMAAVVGLVQGGVQSLSRSYFARLIPADSAGQFFGFYNMLGKFAAVLGPLVVGITAALTGNPRLSLFMLVFFFIGGAVLLSRVREPALPVAA</sequence>
<feature type="transmembrane region" description="Helical" evidence="6">
    <location>
        <begin position="12"/>
        <end position="32"/>
    </location>
</feature>
<keyword evidence="2" id="KW-0813">Transport</keyword>
<dbReference type="OrthoDB" id="9768783at2"/>
<feature type="transmembrane region" description="Helical" evidence="6">
    <location>
        <begin position="230"/>
        <end position="252"/>
    </location>
</feature>
<feature type="transmembrane region" description="Helical" evidence="6">
    <location>
        <begin position="264"/>
        <end position="283"/>
    </location>
</feature>
<dbReference type="RefSeq" id="WP_133880902.1">
    <property type="nucleotide sequence ID" value="NZ_MWIN01000001.1"/>
</dbReference>
<feature type="transmembrane region" description="Helical" evidence="6">
    <location>
        <begin position="81"/>
        <end position="100"/>
    </location>
</feature>
<feature type="domain" description="Major facilitator superfamily (MFS) profile" evidence="7">
    <location>
        <begin position="229"/>
        <end position="412"/>
    </location>
</feature>
<keyword evidence="4 6" id="KW-1133">Transmembrane helix</keyword>
<keyword evidence="5 6" id="KW-0472">Membrane</keyword>
<protein>
    <submittedName>
        <fullName evidence="8">UMF1 family MFS transporter</fullName>
    </submittedName>
</protein>
<dbReference type="InterPro" id="IPR020846">
    <property type="entry name" value="MFS_dom"/>
</dbReference>
<feature type="transmembrane region" description="Helical" evidence="6">
    <location>
        <begin position="177"/>
        <end position="199"/>
    </location>
</feature>
<evidence type="ECO:0000256" key="2">
    <source>
        <dbReference type="ARBA" id="ARBA00022448"/>
    </source>
</evidence>
<feature type="transmembrane region" description="Helical" evidence="6">
    <location>
        <begin position="47"/>
        <end position="69"/>
    </location>
</feature>
<comment type="caution">
    <text evidence="8">The sequence shown here is derived from an EMBL/GenBank/DDBJ whole genome shotgun (WGS) entry which is preliminary data.</text>
</comment>
<evidence type="ECO:0000256" key="1">
    <source>
        <dbReference type="ARBA" id="ARBA00004127"/>
    </source>
</evidence>
<dbReference type="SUPFAM" id="SSF103473">
    <property type="entry name" value="MFS general substrate transporter"/>
    <property type="match status" value="1"/>
</dbReference>
<comment type="subcellular location">
    <subcellularLocation>
        <location evidence="1">Endomembrane system</location>
        <topology evidence="1">Multi-pass membrane protein</topology>
    </subcellularLocation>
</comment>
<feature type="transmembrane region" description="Helical" evidence="6">
    <location>
        <begin position="295"/>
        <end position="313"/>
    </location>
</feature>
<evidence type="ECO:0000256" key="3">
    <source>
        <dbReference type="ARBA" id="ARBA00022692"/>
    </source>
</evidence>
<evidence type="ECO:0000256" key="5">
    <source>
        <dbReference type="ARBA" id="ARBA00023136"/>
    </source>
</evidence>
<dbReference type="GO" id="GO:0012505">
    <property type="term" value="C:endomembrane system"/>
    <property type="evidence" value="ECO:0007669"/>
    <property type="project" value="UniProtKB-SubCell"/>
</dbReference>
<keyword evidence="9" id="KW-1185">Reference proteome</keyword>
<dbReference type="InterPro" id="IPR036259">
    <property type="entry name" value="MFS_trans_sf"/>
</dbReference>
<accession>A0A4R7PFJ0</accession>
<dbReference type="Gene3D" id="1.20.1250.20">
    <property type="entry name" value="MFS general substrate transporter like domains"/>
    <property type="match status" value="2"/>
</dbReference>
<keyword evidence="3 6" id="KW-0812">Transmembrane</keyword>
<name>A0A4R7PFJ0_9GAMM</name>
<dbReference type="EMBL" id="SOBT01000008">
    <property type="protein sequence ID" value="TDU32401.1"/>
    <property type="molecule type" value="Genomic_DNA"/>
</dbReference>
<organism evidence="8 9">
    <name type="scientific">Panacagrimonas perspica</name>
    <dbReference type="NCBI Taxonomy" id="381431"/>
    <lineage>
        <taxon>Bacteria</taxon>
        <taxon>Pseudomonadati</taxon>
        <taxon>Pseudomonadota</taxon>
        <taxon>Gammaproteobacteria</taxon>
        <taxon>Nevskiales</taxon>
        <taxon>Nevskiaceae</taxon>
        <taxon>Panacagrimonas</taxon>
    </lineage>
</organism>
<feature type="transmembrane region" description="Helical" evidence="6">
    <location>
        <begin position="384"/>
        <end position="403"/>
    </location>
</feature>
<feature type="transmembrane region" description="Helical" evidence="6">
    <location>
        <begin position="319"/>
        <end position="341"/>
    </location>
</feature>
<dbReference type="PANTHER" id="PTHR23519:SF1">
    <property type="entry name" value="AUTOPHAGY-RELATED PROTEIN 22"/>
    <property type="match status" value="1"/>
</dbReference>
<feature type="transmembrane region" description="Helical" evidence="6">
    <location>
        <begin position="106"/>
        <end position="125"/>
    </location>
</feature>
<dbReference type="GO" id="GO:0022857">
    <property type="term" value="F:transmembrane transporter activity"/>
    <property type="evidence" value="ECO:0007669"/>
    <property type="project" value="InterPro"/>
</dbReference>
<dbReference type="InterPro" id="IPR024671">
    <property type="entry name" value="Atg22-like"/>
</dbReference>
<dbReference type="Proteomes" id="UP000295341">
    <property type="component" value="Unassembled WGS sequence"/>
</dbReference>
<feature type="transmembrane region" description="Helical" evidence="6">
    <location>
        <begin position="353"/>
        <end position="378"/>
    </location>
</feature>
<reference evidence="8 9" key="1">
    <citation type="submission" date="2019-03" db="EMBL/GenBank/DDBJ databases">
        <title>Genomic Encyclopedia of Type Strains, Phase IV (KMG-IV): sequencing the most valuable type-strain genomes for metagenomic binning, comparative biology and taxonomic classification.</title>
        <authorList>
            <person name="Goeker M."/>
        </authorList>
    </citation>
    <scope>NUCLEOTIDE SEQUENCE [LARGE SCALE GENOMIC DNA]</scope>
    <source>
        <strain evidence="8 9">DSM 26377</strain>
    </source>
</reference>
<evidence type="ECO:0000313" key="9">
    <source>
        <dbReference type="Proteomes" id="UP000295341"/>
    </source>
</evidence>
<dbReference type="PANTHER" id="PTHR23519">
    <property type="entry name" value="AUTOPHAGY-RELATED PROTEIN 22"/>
    <property type="match status" value="1"/>
</dbReference>
<dbReference type="Pfam" id="PF11700">
    <property type="entry name" value="ATG22"/>
    <property type="match status" value="1"/>
</dbReference>
<gene>
    <name evidence="8" type="ORF">DFR24_1796</name>
</gene>
<feature type="transmembrane region" description="Helical" evidence="6">
    <location>
        <begin position="146"/>
        <end position="165"/>
    </location>
</feature>